<keyword evidence="2" id="KW-0805">Transcription regulation</keyword>
<accession>A0A1H7IYU5</accession>
<feature type="domain" description="HTH lysR-type" evidence="5">
    <location>
        <begin position="1"/>
        <end position="56"/>
    </location>
</feature>
<reference evidence="6 7" key="1">
    <citation type="submission" date="2016-10" db="EMBL/GenBank/DDBJ databases">
        <authorList>
            <person name="de Groot N.N."/>
        </authorList>
    </citation>
    <scope>NUCLEOTIDE SEQUENCE [LARGE SCALE GENOMIC DNA]</scope>
    <source>
        <strain evidence="6 7">DSM 43357</strain>
    </source>
</reference>
<evidence type="ECO:0000256" key="3">
    <source>
        <dbReference type="ARBA" id="ARBA00023125"/>
    </source>
</evidence>
<name>A0A1H7IYU5_9ACTN</name>
<dbReference type="Pfam" id="PF00126">
    <property type="entry name" value="HTH_1"/>
    <property type="match status" value="1"/>
</dbReference>
<dbReference type="GO" id="GO:0000976">
    <property type="term" value="F:transcription cis-regulatory region binding"/>
    <property type="evidence" value="ECO:0007669"/>
    <property type="project" value="TreeGrafter"/>
</dbReference>
<dbReference type="STRING" id="46177.SAMN05660976_00934"/>
<protein>
    <submittedName>
        <fullName evidence="6">DNA-binding transcriptional regulator, LysR family</fullName>
    </submittedName>
</protein>
<comment type="similarity">
    <text evidence="1">Belongs to the LysR transcriptional regulatory family.</text>
</comment>
<dbReference type="InterPro" id="IPR036388">
    <property type="entry name" value="WH-like_DNA-bd_sf"/>
</dbReference>
<dbReference type="InterPro" id="IPR036390">
    <property type="entry name" value="WH_DNA-bd_sf"/>
</dbReference>
<proteinExistence type="inferred from homology"/>
<keyword evidence="3 6" id="KW-0238">DNA-binding</keyword>
<dbReference type="SUPFAM" id="SSF53850">
    <property type="entry name" value="Periplasmic binding protein-like II"/>
    <property type="match status" value="1"/>
</dbReference>
<dbReference type="AlphaFoldDB" id="A0A1H7IYU5"/>
<dbReference type="FunFam" id="1.10.10.10:FF:000001">
    <property type="entry name" value="LysR family transcriptional regulator"/>
    <property type="match status" value="1"/>
</dbReference>
<gene>
    <name evidence="6" type="ORF">SAMN05660976_00934</name>
</gene>
<dbReference type="Gene3D" id="3.40.190.10">
    <property type="entry name" value="Periplasmic binding protein-like II"/>
    <property type="match status" value="2"/>
</dbReference>
<dbReference type="PANTHER" id="PTHR30126">
    <property type="entry name" value="HTH-TYPE TRANSCRIPTIONAL REGULATOR"/>
    <property type="match status" value="1"/>
</dbReference>
<dbReference type="GO" id="GO:0003700">
    <property type="term" value="F:DNA-binding transcription factor activity"/>
    <property type="evidence" value="ECO:0007669"/>
    <property type="project" value="InterPro"/>
</dbReference>
<dbReference type="RefSeq" id="WP_091098529.1">
    <property type="nucleotide sequence ID" value="NZ_FOBF01000002.1"/>
</dbReference>
<evidence type="ECO:0000256" key="1">
    <source>
        <dbReference type="ARBA" id="ARBA00009437"/>
    </source>
</evidence>
<evidence type="ECO:0000313" key="7">
    <source>
        <dbReference type="Proteomes" id="UP000198953"/>
    </source>
</evidence>
<evidence type="ECO:0000256" key="4">
    <source>
        <dbReference type="ARBA" id="ARBA00023163"/>
    </source>
</evidence>
<dbReference type="Pfam" id="PF03466">
    <property type="entry name" value="LysR_substrate"/>
    <property type="match status" value="1"/>
</dbReference>
<evidence type="ECO:0000313" key="6">
    <source>
        <dbReference type="EMBL" id="SEK65975.1"/>
    </source>
</evidence>
<sequence>MDPHLLRTFVTVARLRSFSAAAGELGYTQSAISQQIAALESDLGLPLLSRRPVEPTPAGERLLEHAGPLLLRLRAARADVLRAAAPPAYRLRLAATPLALNATLAGRLARARAAQPRLEVTVLGCGREDVAALVASGEAEIGLADGVAAPSDPLRLPESGPLTVVGVAEEELVVALPPGHPLAGRPGLRLADLVDARWLQTTLCPLERLRALQGEGFPAALDHRGDDVQTVLNLVRAGHGLTLLPAPLLPATLPATLLPATLPTALPTALPGAPLSAGPLPAAPGASGACGVPLLTPRLVHRVEMLHGALPPGPAADLARTLEAREQA</sequence>
<keyword evidence="4" id="KW-0804">Transcription</keyword>
<dbReference type="SUPFAM" id="SSF46785">
    <property type="entry name" value="Winged helix' DNA-binding domain"/>
    <property type="match status" value="1"/>
</dbReference>
<dbReference type="EMBL" id="FOBF01000002">
    <property type="protein sequence ID" value="SEK65975.1"/>
    <property type="molecule type" value="Genomic_DNA"/>
</dbReference>
<dbReference type="Gene3D" id="1.10.10.10">
    <property type="entry name" value="Winged helix-like DNA-binding domain superfamily/Winged helix DNA-binding domain"/>
    <property type="match status" value="1"/>
</dbReference>
<dbReference type="PRINTS" id="PR00039">
    <property type="entry name" value="HTHLYSR"/>
</dbReference>
<dbReference type="InterPro" id="IPR000847">
    <property type="entry name" value="LysR_HTH_N"/>
</dbReference>
<dbReference type="OrthoDB" id="4131546at2"/>
<dbReference type="PROSITE" id="PS50931">
    <property type="entry name" value="HTH_LYSR"/>
    <property type="match status" value="1"/>
</dbReference>
<organism evidence="6 7">
    <name type="scientific">Nonomuraea pusilla</name>
    <dbReference type="NCBI Taxonomy" id="46177"/>
    <lineage>
        <taxon>Bacteria</taxon>
        <taxon>Bacillati</taxon>
        <taxon>Actinomycetota</taxon>
        <taxon>Actinomycetes</taxon>
        <taxon>Streptosporangiales</taxon>
        <taxon>Streptosporangiaceae</taxon>
        <taxon>Nonomuraea</taxon>
    </lineage>
</organism>
<dbReference type="Proteomes" id="UP000198953">
    <property type="component" value="Unassembled WGS sequence"/>
</dbReference>
<evidence type="ECO:0000259" key="5">
    <source>
        <dbReference type="PROSITE" id="PS50931"/>
    </source>
</evidence>
<dbReference type="InterPro" id="IPR005119">
    <property type="entry name" value="LysR_subst-bd"/>
</dbReference>
<evidence type="ECO:0000256" key="2">
    <source>
        <dbReference type="ARBA" id="ARBA00023015"/>
    </source>
</evidence>
<dbReference type="PANTHER" id="PTHR30126:SF39">
    <property type="entry name" value="HTH-TYPE TRANSCRIPTIONAL REGULATOR CYSL"/>
    <property type="match status" value="1"/>
</dbReference>
<keyword evidence="7" id="KW-1185">Reference proteome</keyword>